<dbReference type="EC" id="3.6.4.12" evidence="4"/>
<evidence type="ECO:0000313" key="18">
    <source>
        <dbReference type="EMBL" id="KAF0737635.1"/>
    </source>
</evidence>
<evidence type="ECO:0000256" key="6">
    <source>
        <dbReference type="ARBA" id="ARBA00022723"/>
    </source>
</evidence>
<keyword evidence="19" id="KW-1185">Reference proteome</keyword>
<evidence type="ECO:0000256" key="12">
    <source>
        <dbReference type="ARBA" id="ARBA00022840"/>
    </source>
</evidence>
<dbReference type="CDD" id="cd18044">
    <property type="entry name" value="DEXXQc_SMUBP2"/>
    <property type="match status" value="1"/>
</dbReference>
<evidence type="ECO:0000256" key="4">
    <source>
        <dbReference type="ARBA" id="ARBA00012551"/>
    </source>
</evidence>
<feature type="compositionally biased region" description="Basic and acidic residues" evidence="16">
    <location>
        <begin position="759"/>
        <end position="787"/>
    </location>
</feature>
<dbReference type="GO" id="GO:0005634">
    <property type="term" value="C:nucleus"/>
    <property type="evidence" value="ECO:0007669"/>
    <property type="project" value="UniProtKB-SubCell"/>
</dbReference>
<dbReference type="InterPro" id="IPR050534">
    <property type="entry name" value="Coronavir_polyprotein_1ab"/>
</dbReference>
<dbReference type="SUPFAM" id="SSF52540">
    <property type="entry name" value="P-loop containing nucleoside triphosphate hydrolases"/>
    <property type="match status" value="1"/>
</dbReference>
<dbReference type="GO" id="GO:0005694">
    <property type="term" value="C:chromosome"/>
    <property type="evidence" value="ECO:0007669"/>
    <property type="project" value="UniProtKB-ARBA"/>
</dbReference>
<sequence>MTQQSKYVIDLTIRAVREIQRDEIASEVSTGFRKLKTPWTTSRGVVSKVWRIFCRREAEVLSLTGKGIKRTMRKISLERWIDKSRELLQMERDAEISQSKMENDTLPALLNPNVLLHLAMASSSTGLFGRTVVVLKQNQGREFGPHNFSIGDLVQMSIPTASLTPKNAEGFPKGIVTKVQDNAISVAFEDLDDVEDYDHQTIRLDRLVNDATYRKLHEGIDALAKYNDGPAMNVLNVIFHGAPPSSNPLPTIVPVNPGMNASQIDAIRFALASKDVALIHGPPGTGKTTTLVELIYQCVTQHKMKVLVCAPSNIAVDNVLEKLAASHKKLRMTRVGHPARLLPQVLQHCLDAKIQSSEGTQIIADIRKELAALKPCRATRQESKLLRKEIREREQKVVGDILSHSDVVLATNAGAATKLLKDMVFDMVVVDEAAQALEVSCWIPLLKGRRCVLAGDHHQLPPTIKCEKAKAGLGLTLFDRLAQMEHTKQVVRMLSTQYRMHRVISDWSSKAMYDNKLESSQAVASRKLQDLPHVAATDLTDTTLLLIDTAGCGLDEDVDDSNSSILSVSKSNQGEAQIVVKHVKALLASGLRPHEVAVITPYNGQVSLLKQLLSPTYPTLEIRSVDGFQGCEKEAVVMSLVRSNRSKQVGFLADDRRMNVAITRAKRHVALVCDTETLSVHPFLKTLIEHFEEHGEYESAQSYVEEETIAGDVASMPLKLEKKAEQAASTSEKKPKAQPVKTKRPADKEQTQPVKAKPAPKDGKEAAKGNKSQPEKKPEHVDEEGKNAEPAAEIVEAGTDEDDEETKGAVEADAPSVFNALQDDDSGSSSDDEPKVPEMNNVLKELHMARLARQPPPPPAPSSKKKKKKKAQPAERLLVKDQVDDKKNEEEDEMNFLDRQIASSNTCAFVSCKQKTHVTGSVCRFCKYKFCYAHCMAEAHGCGTAVRSFEKAKAATTTKPVSHDKRKALQKSLDSKLTKASQDRKPKPKSK</sequence>
<comment type="subcellular location">
    <subcellularLocation>
        <location evidence="2">Cytoplasm</location>
    </subcellularLocation>
    <subcellularLocation>
        <location evidence="1">Nucleus</location>
    </subcellularLocation>
</comment>
<organism evidence="18 19">
    <name type="scientific">Aphanomyces euteiches</name>
    <dbReference type="NCBI Taxonomy" id="100861"/>
    <lineage>
        <taxon>Eukaryota</taxon>
        <taxon>Sar</taxon>
        <taxon>Stramenopiles</taxon>
        <taxon>Oomycota</taxon>
        <taxon>Saprolegniomycetes</taxon>
        <taxon>Saprolegniales</taxon>
        <taxon>Verrucalvaceae</taxon>
        <taxon>Aphanomyces</taxon>
    </lineage>
</organism>
<dbReference type="GO" id="GO:0016787">
    <property type="term" value="F:hydrolase activity"/>
    <property type="evidence" value="ECO:0007669"/>
    <property type="project" value="UniProtKB-KW"/>
</dbReference>
<proteinExistence type="inferred from homology"/>
<dbReference type="InterPro" id="IPR003593">
    <property type="entry name" value="AAA+_ATPase"/>
</dbReference>
<dbReference type="GO" id="GO:0043139">
    <property type="term" value="F:5'-3' DNA helicase activity"/>
    <property type="evidence" value="ECO:0007669"/>
    <property type="project" value="TreeGrafter"/>
</dbReference>
<keyword evidence="9" id="KW-0378">Hydrolase</keyword>
<dbReference type="Pfam" id="PF13086">
    <property type="entry name" value="AAA_11"/>
    <property type="match status" value="2"/>
</dbReference>
<feature type="compositionally biased region" description="Basic and acidic residues" evidence="16">
    <location>
        <begin position="877"/>
        <end position="889"/>
    </location>
</feature>
<dbReference type="Proteomes" id="UP000481153">
    <property type="component" value="Unassembled WGS sequence"/>
</dbReference>
<evidence type="ECO:0000256" key="8">
    <source>
        <dbReference type="ARBA" id="ARBA00022771"/>
    </source>
</evidence>
<dbReference type="SMART" id="SM00487">
    <property type="entry name" value="DEXDc"/>
    <property type="match status" value="1"/>
</dbReference>
<dbReference type="Gene3D" id="4.10.1110.10">
    <property type="entry name" value="AN1-like Zinc finger"/>
    <property type="match status" value="1"/>
</dbReference>
<comment type="catalytic activity">
    <reaction evidence="14">
        <text>ATP + H2O = ADP + phosphate + H(+)</text>
        <dbReference type="Rhea" id="RHEA:13065"/>
        <dbReference type="ChEBI" id="CHEBI:15377"/>
        <dbReference type="ChEBI" id="CHEBI:15378"/>
        <dbReference type="ChEBI" id="CHEBI:30616"/>
        <dbReference type="ChEBI" id="CHEBI:43474"/>
        <dbReference type="ChEBI" id="CHEBI:456216"/>
        <dbReference type="EC" id="3.6.4.12"/>
    </reaction>
    <physiologicalReaction direction="left-to-right" evidence="14">
        <dbReference type="Rhea" id="RHEA:13066"/>
    </physiologicalReaction>
</comment>
<dbReference type="AlphaFoldDB" id="A0A6G0XBV0"/>
<keyword evidence="7" id="KW-0547">Nucleotide-binding</keyword>
<dbReference type="NCBIfam" id="TIGR00376">
    <property type="entry name" value="IGHMBP2 family helicase"/>
    <property type="match status" value="1"/>
</dbReference>
<dbReference type="FunFam" id="3.40.50.300:FF:000326">
    <property type="entry name" value="P-loop containing nucleoside triphosphate hydrolase"/>
    <property type="match status" value="1"/>
</dbReference>
<evidence type="ECO:0000256" key="5">
    <source>
        <dbReference type="ARBA" id="ARBA00022490"/>
    </source>
</evidence>
<feature type="region of interest" description="Disordered" evidence="16">
    <location>
        <begin position="953"/>
        <end position="991"/>
    </location>
</feature>
<comment type="caution">
    <text evidence="18">The sequence shown here is derived from an EMBL/GenBank/DDBJ whole genome shotgun (WGS) entry which is preliminary data.</text>
</comment>
<comment type="similarity">
    <text evidence="3">Belongs to the DNA2/NAM7 helicase family.</text>
</comment>
<gene>
    <name evidence="18" type="ORF">Ae201684_006304</name>
</gene>
<dbReference type="Gene3D" id="2.40.30.270">
    <property type="match status" value="1"/>
</dbReference>
<evidence type="ECO:0000256" key="3">
    <source>
        <dbReference type="ARBA" id="ARBA00007913"/>
    </source>
</evidence>
<dbReference type="GO" id="GO:0003723">
    <property type="term" value="F:RNA binding"/>
    <property type="evidence" value="ECO:0007669"/>
    <property type="project" value="InterPro"/>
</dbReference>
<keyword evidence="11" id="KW-0862">Zinc</keyword>
<dbReference type="VEuPathDB" id="FungiDB:AeMF1_007856"/>
<evidence type="ECO:0000256" key="9">
    <source>
        <dbReference type="ARBA" id="ARBA00022801"/>
    </source>
</evidence>
<dbReference type="PANTHER" id="PTHR43788">
    <property type="entry name" value="DNA2/NAM7 HELICASE FAMILY MEMBER"/>
    <property type="match status" value="1"/>
</dbReference>
<keyword evidence="5" id="KW-0963">Cytoplasm</keyword>
<evidence type="ECO:0000256" key="11">
    <source>
        <dbReference type="ARBA" id="ARBA00022833"/>
    </source>
</evidence>
<dbReference type="InterPro" id="IPR041677">
    <property type="entry name" value="DNA2/NAM7_AAA_11"/>
</dbReference>
<dbReference type="GO" id="GO:0005524">
    <property type="term" value="F:ATP binding"/>
    <property type="evidence" value="ECO:0007669"/>
    <property type="project" value="UniProtKB-KW"/>
</dbReference>
<reference evidence="18 19" key="1">
    <citation type="submission" date="2019-07" db="EMBL/GenBank/DDBJ databases">
        <title>Genomics analysis of Aphanomyces spp. identifies a new class of oomycete effector associated with host adaptation.</title>
        <authorList>
            <person name="Gaulin E."/>
        </authorList>
    </citation>
    <scope>NUCLEOTIDE SEQUENCE [LARGE SCALE GENOMIC DNA]</scope>
    <source>
        <strain evidence="18 19">ATCC 201684</strain>
    </source>
</reference>
<dbReference type="PROSITE" id="PS51039">
    <property type="entry name" value="ZF_AN1"/>
    <property type="match status" value="1"/>
</dbReference>
<dbReference type="InterPro" id="IPR041679">
    <property type="entry name" value="DNA2/NAM7-like_C"/>
</dbReference>
<evidence type="ECO:0000256" key="14">
    <source>
        <dbReference type="ARBA" id="ARBA00048432"/>
    </source>
</evidence>
<evidence type="ECO:0000256" key="2">
    <source>
        <dbReference type="ARBA" id="ARBA00004496"/>
    </source>
</evidence>
<keyword evidence="12" id="KW-0067">ATP-binding</keyword>
<feature type="region of interest" description="Disordered" evidence="16">
    <location>
        <begin position="721"/>
        <end position="891"/>
    </location>
</feature>
<dbReference type="Pfam" id="PF13087">
    <property type="entry name" value="AAA_12"/>
    <property type="match status" value="1"/>
</dbReference>
<feature type="compositionally biased region" description="Basic and acidic residues" evidence="16">
    <location>
        <begin position="721"/>
        <end position="735"/>
    </location>
</feature>
<dbReference type="Pfam" id="PF21138">
    <property type="entry name" value="SMUBP-2_HCS1_1B"/>
    <property type="match status" value="1"/>
</dbReference>
<dbReference type="GO" id="GO:0008270">
    <property type="term" value="F:zinc ion binding"/>
    <property type="evidence" value="ECO:0007669"/>
    <property type="project" value="UniProtKB-KW"/>
</dbReference>
<protein>
    <recommendedName>
        <fullName evidence="4">DNA helicase</fullName>
        <ecNumber evidence="4">3.6.4.12</ecNumber>
    </recommendedName>
</protein>
<evidence type="ECO:0000256" key="1">
    <source>
        <dbReference type="ARBA" id="ARBA00004123"/>
    </source>
</evidence>
<evidence type="ECO:0000259" key="17">
    <source>
        <dbReference type="PROSITE" id="PS51039"/>
    </source>
</evidence>
<dbReference type="SMART" id="SM00154">
    <property type="entry name" value="ZnF_AN1"/>
    <property type="match status" value="1"/>
</dbReference>
<dbReference type="EMBL" id="VJMJ01000083">
    <property type="protein sequence ID" value="KAF0737635.1"/>
    <property type="molecule type" value="Genomic_DNA"/>
</dbReference>
<dbReference type="GO" id="GO:0005737">
    <property type="term" value="C:cytoplasm"/>
    <property type="evidence" value="ECO:0007669"/>
    <property type="project" value="UniProtKB-SubCell"/>
</dbReference>
<dbReference type="InterPro" id="IPR004483">
    <property type="entry name" value="SMUBP-2/Hcs1-like"/>
</dbReference>
<name>A0A6G0XBV0_9STRA</name>
<evidence type="ECO:0000256" key="15">
    <source>
        <dbReference type="PROSITE-ProRule" id="PRU00449"/>
    </source>
</evidence>
<evidence type="ECO:0000256" key="10">
    <source>
        <dbReference type="ARBA" id="ARBA00022806"/>
    </source>
</evidence>
<evidence type="ECO:0000256" key="7">
    <source>
        <dbReference type="ARBA" id="ARBA00022741"/>
    </source>
</evidence>
<feature type="compositionally biased region" description="Basic and acidic residues" evidence="16">
    <location>
        <begin position="973"/>
        <end position="985"/>
    </location>
</feature>
<dbReference type="SUPFAM" id="SSF118310">
    <property type="entry name" value="AN1-like Zinc finger"/>
    <property type="match status" value="1"/>
</dbReference>
<dbReference type="PANTHER" id="PTHR43788:SF8">
    <property type="entry name" value="DNA-BINDING PROTEIN SMUBP-2"/>
    <property type="match status" value="1"/>
</dbReference>
<evidence type="ECO:0000313" key="19">
    <source>
        <dbReference type="Proteomes" id="UP000481153"/>
    </source>
</evidence>
<dbReference type="InterPro" id="IPR047187">
    <property type="entry name" value="SF1_C_Upf1"/>
</dbReference>
<dbReference type="InterPro" id="IPR000058">
    <property type="entry name" value="Znf_AN1"/>
</dbReference>
<keyword evidence="6" id="KW-0479">Metal-binding</keyword>
<dbReference type="InterPro" id="IPR027417">
    <property type="entry name" value="P-loop_NTPase"/>
</dbReference>
<keyword evidence="10" id="KW-0347">Helicase</keyword>
<dbReference type="Gene3D" id="3.40.50.300">
    <property type="entry name" value="P-loop containing nucleotide triphosphate hydrolases"/>
    <property type="match status" value="2"/>
</dbReference>
<evidence type="ECO:0000256" key="13">
    <source>
        <dbReference type="ARBA" id="ARBA00023242"/>
    </source>
</evidence>
<dbReference type="CDD" id="cd18808">
    <property type="entry name" value="SF1_C_Upf1"/>
    <property type="match status" value="1"/>
</dbReference>
<keyword evidence="8 15" id="KW-0863">Zinc-finger</keyword>
<keyword evidence="13" id="KW-0539">Nucleus</keyword>
<dbReference type="SMART" id="SM00382">
    <property type="entry name" value="AAA"/>
    <property type="match status" value="1"/>
</dbReference>
<accession>A0A6G0XBV0</accession>
<dbReference type="GO" id="GO:0003677">
    <property type="term" value="F:DNA binding"/>
    <property type="evidence" value="ECO:0007669"/>
    <property type="project" value="InterPro"/>
</dbReference>
<dbReference type="InterPro" id="IPR014001">
    <property type="entry name" value="Helicase_ATP-bd"/>
</dbReference>
<dbReference type="InterPro" id="IPR048761">
    <property type="entry name" value="SMUBP-2_HCS1_1B"/>
</dbReference>
<dbReference type="InterPro" id="IPR035896">
    <property type="entry name" value="AN1-like_Znf"/>
</dbReference>
<evidence type="ECO:0000256" key="16">
    <source>
        <dbReference type="SAM" id="MobiDB-lite"/>
    </source>
</evidence>
<feature type="domain" description="AN1-type" evidence="17">
    <location>
        <begin position="901"/>
        <end position="950"/>
    </location>
</feature>